<evidence type="ECO:0000256" key="1">
    <source>
        <dbReference type="ARBA" id="ARBA00023002"/>
    </source>
</evidence>
<gene>
    <name evidence="5" type="ORF">HC031_27420</name>
</gene>
<name>A0ABX0Y4T5_9ACTN</name>
<keyword evidence="6" id="KW-1185">Reference proteome</keyword>
<dbReference type="SUPFAM" id="SSF53720">
    <property type="entry name" value="ALDH-like"/>
    <property type="match status" value="1"/>
</dbReference>
<dbReference type="InterPro" id="IPR016162">
    <property type="entry name" value="Ald_DH_N"/>
</dbReference>
<evidence type="ECO:0000313" key="6">
    <source>
        <dbReference type="Proteomes" id="UP000722989"/>
    </source>
</evidence>
<dbReference type="Proteomes" id="UP000722989">
    <property type="component" value="Unassembled WGS sequence"/>
</dbReference>
<evidence type="ECO:0000256" key="2">
    <source>
        <dbReference type="PROSITE-ProRule" id="PRU10007"/>
    </source>
</evidence>
<organism evidence="5 6">
    <name type="scientific">Planosporangium thailandense</name>
    <dbReference type="NCBI Taxonomy" id="765197"/>
    <lineage>
        <taxon>Bacteria</taxon>
        <taxon>Bacillati</taxon>
        <taxon>Actinomycetota</taxon>
        <taxon>Actinomycetes</taxon>
        <taxon>Micromonosporales</taxon>
        <taxon>Micromonosporaceae</taxon>
        <taxon>Planosporangium</taxon>
    </lineage>
</organism>
<dbReference type="PANTHER" id="PTHR11699">
    <property type="entry name" value="ALDEHYDE DEHYDROGENASE-RELATED"/>
    <property type="match status" value="1"/>
</dbReference>
<evidence type="ECO:0000256" key="3">
    <source>
        <dbReference type="RuleBase" id="RU003345"/>
    </source>
</evidence>
<dbReference type="Pfam" id="PF00171">
    <property type="entry name" value="Aldedh"/>
    <property type="match status" value="1"/>
</dbReference>
<sequence>MQPRVYGHFIDGRFEPPSDERHARRAPGTGAVVAEYSRGTQEDTQRAIAAARRAFDHGPWPRLSGQERARVLLRLAELVRQNKELLARLEAEEVGKSIRLARGDVDGTIGMIEYAAGLAMSTHGDIHTNLGENFTAFVAREPAGVVGMITPWNFPLLLLAQKLPYAIAAGCTAVVKPAEITSSSTLEFARLCQEAGVPEGVVNVVTGSGSVVGQYIAESEDVDVLSFTGSTDVGRRIVEASKSNLKRLSLELGGKAANIVLPDADLEDAIDGVMFGVFFNNGECCVSGARLLVHEDIADDFIAELVRRTSRLRVGQPLDDGTDVGPLIHSDHLDKVLDYIGSAEADGARIVSGGSRITDGAFGDGTFLEPTILDAVPTTAKVFNEEIFGPVLTITRFRDLDEAIELANSVEYGLANSVWTKDIDKALTASRRLRSGTVWVNTTIDGAPMLPGGGVKKSGYGREMGQVGFDEFTEVKTVQIRTGKRTPFFNA</sequence>
<dbReference type="InterPro" id="IPR016161">
    <property type="entry name" value="Ald_DH/histidinol_DH"/>
</dbReference>
<protein>
    <submittedName>
        <fullName evidence="5">Aldehyde dehydrogenase family protein</fullName>
    </submittedName>
</protein>
<dbReference type="InterPro" id="IPR016163">
    <property type="entry name" value="Ald_DH_C"/>
</dbReference>
<accession>A0ABX0Y4T5</accession>
<dbReference type="Gene3D" id="3.40.309.10">
    <property type="entry name" value="Aldehyde Dehydrogenase, Chain A, domain 2"/>
    <property type="match status" value="1"/>
</dbReference>
<feature type="domain" description="Aldehyde dehydrogenase" evidence="4">
    <location>
        <begin position="19"/>
        <end position="478"/>
    </location>
</feature>
<dbReference type="PROSITE" id="PS00687">
    <property type="entry name" value="ALDEHYDE_DEHYDR_GLU"/>
    <property type="match status" value="1"/>
</dbReference>
<comment type="caution">
    <text evidence="5">The sequence shown here is derived from an EMBL/GenBank/DDBJ whole genome shotgun (WGS) entry which is preliminary data.</text>
</comment>
<reference evidence="5 6" key="1">
    <citation type="submission" date="2020-03" db="EMBL/GenBank/DDBJ databases">
        <title>WGS of the type strain of Planosporangium spp.</title>
        <authorList>
            <person name="Thawai C."/>
        </authorList>
    </citation>
    <scope>NUCLEOTIDE SEQUENCE [LARGE SCALE GENOMIC DNA]</scope>
    <source>
        <strain evidence="5 6">TBRC 5610</strain>
    </source>
</reference>
<proteinExistence type="inferred from homology"/>
<evidence type="ECO:0000259" key="4">
    <source>
        <dbReference type="Pfam" id="PF00171"/>
    </source>
</evidence>
<dbReference type="InterPro" id="IPR029510">
    <property type="entry name" value="Ald_DH_CS_GLU"/>
</dbReference>
<keyword evidence="1 3" id="KW-0560">Oxidoreductase</keyword>
<dbReference type="EMBL" id="JAATVY010000030">
    <property type="protein sequence ID" value="NJC73425.1"/>
    <property type="molecule type" value="Genomic_DNA"/>
</dbReference>
<dbReference type="Gene3D" id="3.40.605.10">
    <property type="entry name" value="Aldehyde Dehydrogenase, Chain A, domain 1"/>
    <property type="match status" value="1"/>
</dbReference>
<comment type="similarity">
    <text evidence="3">Belongs to the aldehyde dehydrogenase family.</text>
</comment>
<evidence type="ECO:0000313" key="5">
    <source>
        <dbReference type="EMBL" id="NJC73425.1"/>
    </source>
</evidence>
<dbReference type="InterPro" id="IPR015590">
    <property type="entry name" value="Aldehyde_DH_dom"/>
</dbReference>
<feature type="active site" evidence="2">
    <location>
        <position position="251"/>
    </location>
</feature>